<dbReference type="EMBL" id="ASSY01000002">
    <property type="protein sequence ID" value="EOS52876.1"/>
    <property type="molecule type" value="Genomic_DNA"/>
</dbReference>
<dbReference type="Pfam" id="PF19786">
    <property type="entry name" value="DUF6270"/>
    <property type="match status" value="1"/>
</dbReference>
<organism evidence="1 2">
    <name type="scientific">Adlercreutzia caecimuris B7</name>
    <dbReference type="NCBI Taxonomy" id="1235794"/>
    <lineage>
        <taxon>Bacteria</taxon>
        <taxon>Bacillati</taxon>
        <taxon>Actinomycetota</taxon>
        <taxon>Coriobacteriia</taxon>
        <taxon>Eggerthellales</taxon>
        <taxon>Eggerthellaceae</taxon>
        <taxon>Adlercreutzia</taxon>
    </lineage>
</organism>
<proteinExistence type="predicted"/>
<name>R9L3A2_9ACTN</name>
<reference evidence="1 2" key="1">
    <citation type="submission" date="2013-04" db="EMBL/GenBank/DDBJ databases">
        <title>The Genome Sequence of Enterorhabdus caecimuris B7.</title>
        <authorList>
            <consortium name="The Broad Institute Genomics Platform"/>
            <consortium name="The Broad Institute Genome Sequencing Center for Infectious Disease"/>
            <person name="Earl A."/>
            <person name="Xavier R."/>
            <person name="Elson C."/>
            <person name="Duck W."/>
            <person name="Walker B."/>
            <person name="Young S."/>
            <person name="Zeng Q."/>
            <person name="Gargeya S."/>
            <person name="Fitzgerald M."/>
            <person name="Haas B."/>
            <person name="Abouelleil A."/>
            <person name="Allen A.W."/>
            <person name="Alvarado L."/>
            <person name="Arachchi H.M."/>
            <person name="Berlin A.M."/>
            <person name="Chapman S.B."/>
            <person name="Gainer-Dewar J."/>
            <person name="Goldberg J."/>
            <person name="Griggs A."/>
            <person name="Gujja S."/>
            <person name="Hansen M."/>
            <person name="Howarth C."/>
            <person name="Imamovic A."/>
            <person name="Ireland A."/>
            <person name="Larimer J."/>
            <person name="McCowan C."/>
            <person name="Murphy C."/>
            <person name="Pearson M."/>
            <person name="Poon T.W."/>
            <person name="Priest M."/>
            <person name="Roberts A."/>
            <person name="Saif S."/>
            <person name="Shea T."/>
            <person name="Sisk P."/>
            <person name="Sykes S."/>
            <person name="Wortman J."/>
            <person name="Nusbaum C."/>
            <person name="Birren B."/>
        </authorList>
    </citation>
    <scope>NUCLEOTIDE SEQUENCE [LARGE SCALE GENOMIC DNA]</scope>
    <source>
        <strain evidence="1 2">B7</strain>
    </source>
</reference>
<dbReference type="AlphaFoldDB" id="R9L3A2"/>
<evidence type="ECO:0000313" key="2">
    <source>
        <dbReference type="Proteomes" id="UP000014204"/>
    </source>
</evidence>
<dbReference type="OrthoDB" id="8421922at2"/>
<evidence type="ECO:0000313" key="1">
    <source>
        <dbReference type="EMBL" id="EOS52876.1"/>
    </source>
</evidence>
<dbReference type="InterPro" id="IPR046237">
    <property type="entry name" value="DUF6270"/>
</dbReference>
<protein>
    <submittedName>
        <fullName evidence="1">Uncharacterized protein</fullName>
    </submittedName>
</protein>
<dbReference type="GeneID" id="82189820"/>
<sequence>MDEKTDVSIFGSCVTRDAFAHLENTFNVSTYIARQSFVSAVDNAIPLPCPIEDITARNNFERRTSQRLLLYQIERVR</sequence>
<comment type="caution">
    <text evidence="1">The sequence shown here is derived from an EMBL/GenBank/DDBJ whole genome shotgun (WGS) entry which is preliminary data.</text>
</comment>
<dbReference type="RefSeq" id="WP_016308408.1">
    <property type="nucleotide sequence ID" value="NZ_KE159646.1"/>
</dbReference>
<dbReference type="HOGENOM" id="CLU_2632503_0_0_11"/>
<accession>R9L3A2</accession>
<keyword evidence="2" id="KW-1185">Reference proteome</keyword>
<gene>
    <name evidence="1" type="ORF">C811_00159</name>
</gene>
<dbReference type="Proteomes" id="UP000014204">
    <property type="component" value="Unassembled WGS sequence"/>
</dbReference>